<accession>A0A917WB62</accession>
<comment type="similarity">
    <text evidence="1">Belongs to the transglycosylase family. Rpf subfamily.</text>
</comment>
<dbReference type="AlphaFoldDB" id="A0A917WB62"/>
<keyword evidence="8" id="KW-1185">Reference proteome</keyword>
<dbReference type="GO" id="GO:0016787">
    <property type="term" value="F:hydrolase activity"/>
    <property type="evidence" value="ECO:0007669"/>
    <property type="project" value="UniProtKB-KW"/>
</dbReference>
<feature type="transmembrane region" description="Helical" evidence="5">
    <location>
        <begin position="87"/>
        <end position="105"/>
    </location>
</feature>
<proteinExistence type="inferred from homology"/>
<keyword evidence="5" id="KW-1133">Transmembrane helix</keyword>
<evidence type="ECO:0000256" key="5">
    <source>
        <dbReference type="SAM" id="Phobius"/>
    </source>
</evidence>
<comment type="caution">
    <text evidence="7">The sequence shown here is derived from an EMBL/GenBank/DDBJ whole genome shotgun (WGS) entry which is preliminary data.</text>
</comment>
<keyword evidence="5" id="KW-0472">Membrane</keyword>
<dbReference type="Pfam" id="PF07501">
    <property type="entry name" value="G5"/>
    <property type="match status" value="1"/>
</dbReference>
<sequence length="405" mass="41584">MPFIRPESTDGVPARPAPFCRTADPAAGRPPCALSVQTPEDTVTTSDHQADQPDDAGTPAVPDAAATGSTSAPVTRSRAGGRRVRRAVVAAVAVLAVGGGTAIAVTHGAPAAADALSAGPSPAAAPSAAVPPVTPAGTSGAVLDAGAPREIPVARQAAAPASTVTLVVGGRRSTVHSAASTVAALLRERHLTVGRQDVLTPSAPTALHDGATVTLRRVEISSMVRRVTLAAPATRTVQDAALDRGTTKVVRKAATGQVTIRYRVTVVDGVRTVRELGRRTDARPVGSIVHVGTRVPDPGSEAAAKQAAARFTYDGIQVLTHDTTFGVNWDGLAMCESTHNPRAVNAYPSAGLPTYGLFQFDIPTWESVGGSGNPMDASPSEQLMRAKLLYQQRGLEPWACAYAAH</sequence>
<reference evidence="7" key="2">
    <citation type="submission" date="2020-09" db="EMBL/GenBank/DDBJ databases">
        <authorList>
            <person name="Sun Q."/>
            <person name="Zhou Y."/>
        </authorList>
    </citation>
    <scope>NUCLEOTIDE SEQUENCE</scope>
    <source>
        <strain evidence="7">CGMCC 4.7308</strain>
    </source>
</reference>
<dbReference type="PROSITE" id="PS51109">
    <property type="entry name" value="G5"/>
    <property type="match status" value="1"/>
</dbReference>
<dbReference type="Pfam" id="PF03990">
    <property type="entry name" value="DUF348"/>
    <property type="match status" value="1"/>
</dbReference>
<dbReference type="Gene3D" id="1.10.530.10">
    <property type="match status" value="1"/>
</dbReference>
<keyword evidence="2" id="KW-0732">Signal</keyword>
<dbReference type="Gene3D" id="2.20.230.10">
    <property type="entry name" value="Resuscitation-promoting factor rpfb"/>
    <property type="match status" value="1"/>
</dbReference>
<dbReference type="InterPro" id="IPR011098">
    <property type="entry name" value="G5_dom"/>
</dbReference>
<feature type="domain" description="G5" evidence="6">
    <location>
        <begin position="215"/>
        <end position="295"/>
    </location>
</feature>
<evidence type="ECO:0000313" key="7">
    <source>
        <dbReference type="EMBL" id="GGL87759.1"/>
    </source>
</evidence>
<evidence type="ECO:0000256" key="2">
    <source>
        <dbReference type="ARBA" id="ARBA00022729"/>
    </source>
</evidence>
<gene>
    <name evidence="7" type="ORF">GCM10011594_04240</name>
</gene>
<protein>
    <recommendedName>
        <fullName evidence="6">G5 domain-containing protein</fullName>
    </recommendedName>
</protein>
<name>A0A917WB62_9ACTN</name>
<evidence type="ECO:0000256" key="1">
    <source>
        <dbReference type="ARBA" id="ARBA00010830"/>
    </source>
</evidence>
<dbReference type="InterPro" id="IPR007137">
    <property type="entry name" value="DUF348"/>
</dbReference>
<dbReference type="InterPro" id="IPR010618">
    <property type="entry name" value="RPF"/>
</dbReference>
<dbReference type="SMART" id="SM01208">
    <property type="entry name" value="G5"/>
    <property type="match status" value="1"/>
</dbReference>
<feature type="region of interest" description="Disordered" evidence="4">
    <location>
        <begin position="113"/>
        <end position="133"/>
    </location>
</feature>
<reference evidence="7" key="1">
    <citation type="journal article" date="2014" name="Int. J. Syst. Evol. Microbiol.">
        <title>Complete genome sequence of Corynebacterium casei LMG S-19264T (=DSM 44701T), isolated from a smear-ripened cheese.</title>
        <authorList>
            <consortium name="US DOE Joint Genome Institute (JGI-PGF)"/>
            <person name="Walter F."/>
            <person name="Albersmeier A."/>
            <person name="Kalinowski J."/>
            <person name="Ruckert C."/>
        </authorList>
    </citation>
    <scope>NUCLEOTIDE SEQUENCE</scope>
    <source>
        <strain evidence="7">CGMCC 4.7308</strain>
    </source>
</reference>
<evidence type="ECO:0000256" key="4">
    <source>
        <dbReference type="SAM" id="MobiDB-lite"/>
    </source>
</evidence>
<evidence type="ECO:0000256" key="3">
    <source>
        <dbReference type="ARBA" id="ARBA00022801"/>
    </source>
</evidence>
<evidence type="ECO:0000259" key="6">
    <source>
        <dbReference type="PROSITE" id="PS51109"/>
    </source>
</evidence>
<organism evidence="7 8">
    <name type="scientific">Nakamurella endophytica</name>
    <dbReference type="NCBI Taxonomy" id="1748367"/>
    <lineage>
        <taxon>Bacteria</taxon>
        <taxon>Bacillati</taxon>
        <taxon>Actinomycetota</taxon>
        <taxon>Actinomycetes</taxon>
        <taxon>Nakamurellales</taxon>
        <taxon>Nakamurellaceae</taxon>
        <taxon>Nakamurella</taxon>
    </lineage>
</organism>
<dbReference type="Pfam" id="PF06737">
    <property type="entry name" value="Transglycosylas"/>
    <property type="match status" value="1"/>
</dbReference>
<dbReference type="InterPro" id="IPR023346">
    <property type="entry name" value="Lysozyme-like_dom_sf"/>
</dbReference>
<evidence type="ECO:0000313" key="8">
    <source>
        <dbReference type="Proteomes" id="UP000655208"/>
    </source>
</evidence>
<dbReference type="EMBL" id="BMNA01000001">
    <property type="protein sequence ID" value="GGL87759.1"/>
    <property type="molecule type" value="Genomic_DNA"/>
</dbReference>
<dbReference type="Proteomes" id="UP000655208">
    <property type="component" value="Unassembled WGS sequence"/>
</dbReference>
<dbReference type="CDD" id="cd13925">
    <property type="entry name" value="RPF"/>
    <property type="match status" value="1"/>
</dbReference>
<keyword evidence="5" id="KW-0812">Transmembrane</keyword>
<feature type="region of interest" description="Disordered" evidence="4">
    <location>
        <begin position="1"/>
        <end position="83"/>
    </location>
</feature>
<dbReference type="SUPFAM" id="SSF53955">
    <property type="entry name" value="Lysozyme-like"/>
    <property type="match status" value="1"/>
</dbReference>
<keyword evidence="3" id="KW-0378">Hydrolase</keyword>
<feature type="compositionally biased region" description="Polar residues" evidence="4">
    <location>
        <begin position="35"/>
        <end position="47"/>
    </location>
</feature>